<evidence type="ECO:0000313" key="2">
    <source>
        <dbReference type="Proteomes" id="UP001608902"/>
    </source>
</evidence>
<sequence length="131" mass="15521">MVDIVLIEIMAICTMNMVILQVDHKTTKHYWVQFIRCRFRLITRKIIEKKRVARVAFGCTVKGDVLLEIADDEMCRTPKRKHLIDGEERWSARLVVEKKCNQRAFSVEGIRSEKRDKNRANDSRICFVVRR</sequence>
<organism evidence="1 2">
    <name type="scientific">Gnathostoma spinigerum</name>
    <dbReference type="NCBI Taxonomy" id="75299"/>
    <lineage>
        <taxon>Eukaryota</taxon>
        <taxon>Metazoa</taxon>
        <taxon>Ecdysozoa</taxon>
        <taxon>Nematoda</taxon>
        <taxon>Chromadorea</taxon>
        <taxon>Rhabditida</taxon>
        <taxon>Spirurina</taxon>
        <taxon>Gnathostomatomorpha</taxon>
        <taxon>Gnathostomatoidea</taxon>
        <taxon>Gnathostomatidae</taxon>
        <taxon>Gnathostoma</taxon>
    </lineage>
</organism>
<reference evidence="1 2" key="1">
    <citation type="submission" date="2024-08" db="EMBL/GenBank/DDBJ databases">
        <title>Gnathostoma spinigerum genome.</title>
        <authorList>
            <person name="Gonzalez-Bertolin B."/>
            <person name="Monzon S."/>
            <person name="Zaballos A."/>
            <person name="Jimenez P."/>
            <person name="Dekumyoy P."/>
            <person name="Varona S."/>
            <person name="Cuesta I."/>
            <person name="Sumanam S."/>
            <person name="Adisakwattana P."/>
            <person name="Gasser R.B."/>
            <person name="Hernandez-Gonzalez A."/>
            <person name="Young N.D."/>
            <person name="Perteguer M.J."/>
        </authorList>
    </citation>
    <scope>NUCLEOTIDE SEQUENCE [LARGE SCALE GENOMIC DNA]</scope>
    <source>
        <strain evidence="1">AL3</strain>
        <tissue evidence="1">Liver</tissue>
    </source>
</reference>
<keyword evidence="2" id="KW-1185">Reference proteome</keyword>
<comment type="caution">
    <text evidence="1">The sequence shown here is derived from an EMBL/GenBank/DDBJ whole genome shotgun (WGS) entry which is preliminary data.</text>
</comment>
<dbReference type="EMBL" id="JBGFUD010003079">
    <property type="protein sequence ID" value="MFH4978320.1"/>
    <property type="molecule type" value="Genomic_DNA"/>
</dbReference>
<protein>
    <submittedName>
        <fullName evidence="1">Uncharacterized protein</fullName>
    </submittedName>
</protein>
<proteinExistence type="predicted"/>
<dbReference type="AlphaFoldDB" id="A0ABD6EE85"/>
<accession>A0ABD6EE85</accession>
<dbReference type="Proteomes" id="UP001608902">
    <property type="component" value="Unassembled WGS sequence"/>
</dbReference>
<name>A0ABD6EE85_9BILA</name>
<gene>
    <name evidence="1" type="ORF">AB6A40_005029</name>
</gene>
<evidence type="ECO:0000313" key="1">
    <source>
        <dbReference type="EMBL" id="MFH4978320.1"/>
    </source>
</evidence>